<feature type="domain" description="Beta galactosidase small chain/" evidence="5">
    <location>
        <begin position="387"/>
        <end position="552"/>
    </location>
</feature>
<dbReference type="GO" id="GO:0003955">
    <property type="term" value="F:NAD(P)H dehydrogenase (quinone) activity"/>
    <property type="evidence" value="ECO:0007669"/>
    <property type="project" value="TreeGrafter"/>
</dbReference>
<name>A0AA38C963_TAXCH</name>
<dbReference type="EMBL" id="JAHRHJ020000011">
    <property type="protein sequence ID" value="KAH9295610.1"/>
    <property type="molecule type" value="Genomic_DNA"/>
</dbReference>
<evidence type="ECO:0000256" key="1">
    <source>
        <dbReference type="ARBA" id="ARBA00001974"/>
    </source>
</evidence>
<feature type="non-terminal residue" evidence="6">
    <location>
        <position position="552"/>
    </location>
</feature>
<dbReference type="Gene3D" id="2.70.98.10">
    <property type="match status" value="2"/>
</dbReference>
<dbReference type="InterPro" id="IPR051169">
    <property type="entry name" value="NADH-Q_oxidoreductase"/>
</dbReference>
<dbReference type="PANTHER" id="PTHR42913:SF4">
    <property type="entry name" value="ALTERNATIVE NAD(P)H-UBIQUINONE OXIDOREDUCTASE C1, CHLOROPLASTIC_MITOCHONDRIAL"/>
    <property type="match status" value="1"/>
</dbReference>
<dbReference type="InterPro" id="IPR011013">
    <property type="entry name" value="Gal_mutarotase_sf_dom"/>
</dbReference>
<keyword evidence="3" id="KW-0274">FAD</keyword>
<dbReference type="SMART" id="SM01038">
    <property type="entry name" value="Bgal_small_N"/>
    <property type="match status" value="1"/>
</dbReference>
<sequence length="552" mass="61150">MCCAPFSARCKTSKREPKNIPSNDMNSNNNGNDFSKVLVVDQSDRFVFKPMLYEILSGEVDASEIAPYFSDLLANTAVLFRKDKVKTICPSDGLRGNGSPTSGIGGTVHLESGMLVEYDWLVLALGAGAKIDVVPGAFEFALPFSTLEDALKVDKQLSALERKYFGKDQPPICVIVVGSGYCGVELAATVSERLADRGKVQVVDVASTICQSAPASNREAALKGLLKEGVDGNKHWAYGGDFGDSTNDLIFCFNGLTWPDRTPDPTLHEVKYVYQPIRVSLREITVEKCNKQFFDTTETLEFVVKETFLTVSAKLLSSTRWADDGDLVASEELCLRVTRGVSSQLAMSESTRLQVEHSETLFASVKDNYKMMVLTLKQHEINPFWFKVNVTYWAYGSGDLILKNNLQPNSNFYLFLALTSVWDRQDFEASRVAAHVGLYKKDVSNMHVPYIVTSENGGRADVRWVAFTNSEGTAHVGLYKKDVSNMHVPYIVPSENGGRADVRWVAFTNSEGTGLFACCYESPPMHMSACYYSTENLDKATHEELRQGNNIE</sequence>
<evidence type="ECO:0000313" key="7">
    <source>
        <dbReference type="Proteomes" id="UP000824469"/>
    </source>
</evidence>
<dbReference type="InterPro" id="IPR036156">
    <property type="entry name" value="Beta-gal/glucu_dom_sf"/>
</dbReference>
<dbReference type="InterPro" id="IPR023753">
    <property type="entry name" value="FAD/NAD-binding_dom"/>
</dbReference>
<keyword evidence="4" id="KW-0560">Oxidoreductase</keyword>
<dbReference type="GO" id="GO:0019646">
    <property type="term" value="P:aerobic electron transport chain"/>
    <property type="evidence" value="ECO:0007669"/>
    <property type="project" value="TreeGrafter"/>
</dbReference>
<keyword evidence="2" id="KW-0285">Flavoprotein</keyword>
<comment type="caution">
    <text evidence="6">The sequence shown here is derived from an EMBL/GenBank/DDBJ whole genome shotgun (WGS) entry which is preliminary data.</text>
</comment>
<dbReference type="GO" id="GO:0005975">
    <property type="term" value="P:carbohydrate metabolic process"/>
    <property type="evidence" value="ECO:0007669"/>
    <property type="project" value="InterPro"/>
</dbReference>
<dbReference type="GO" id="GO:0042372">
    <property type="term" value="P:phylloquinone biosynthetic process"/>
    <property type="evidence" value="ECO:0007669"/>
    <property type="project" value="TreeGrafter"/>
</dbReference>
<dbReference type="GO" id="GO:0009507">
    <property type="term" value="C:chloroplast"/>
    <property type="evidence" value="ECO:0007669"/>
    <property type="project" value="TreeGrafter"/>
</dbReference>
<reference evidence="6 7" key="1">
    <citation type="journal article" date="2021" name="Nat. Plants">
        <title>The Taxus genome provides insights into paclitaxel biosynthesis.</title>
        <authorList>
            <person name="Xiong X."/>
            <person name="Gou J."/>
            <person name="Liao Q."/>
            <person name="Li Y."/>
            <person name="Zhou Q."/>
            <person name="Bi G."/>
            <person name="Li C."/>
            <person name="Du R."/>
            <person name="Wang X."/>
            <person name="Sun T."/>
            <person name="Guo L."/>
            <person name="Liang H."/>
            <person name="Lu P."/>
            <person name="Wu Y."/>
            <person name="Zhang Z."/>
            <person name="Ro D.K."/>
            <person name="Shang Y."/>
            <person name="Huang S."/>
            <person name="Yan J."/>
        </authorList>
    </citation>
    <scope>NUCLEOTIDE SEQUENCE [LARGE SCALE GENOMIC DNA]</scope>
    <source>
        <strain evidence="6">Ta-2019</strain>
    </source>
</reference>
<gene>
    <name evidence="6" type="ORF">KI387_039198</name>
</gene>
<organism evidence="6 7">
    <name type="scientific">Taxus chinensis</name>
    <name type="common">Chinese yew</name>
    <name type="synonym">Taxus wallichiana var. chinensis</name>
    <dbReference type="NCBI Taxonomy" id="29808"/>
    <lineage>
        <taxon>Eukaryota</taxon>
        <taxon>Viridiplantae</taxon>
        <taxon>Streptophyta</taxon>
        <taxon>Embryophyta</taxon>
        <taxon>Tracheophyta</taxon>
        <taxon>Spermatophyta</taxon>
        <taxon>Pinopsida</taxon>
        <taxon>Pinidae</taxon>
        <taxon>Conifers II</taxon>
        <taxon>Cupressales</taxon>
        <taxon>Taxaceae</taxon>
        <taxon>Taxus</taxon>
    </lineage>
</organism>
<dbReference type="InterPro" id="IPR006103">
    <property type="entry name" value="Glyco_hydro_2_cat"/>
</dbReference>
<dbReference type="Pfam" id="PF02929">
    <property type="entry name" value="Bgal_small_N"/>
    <property type="match status" value="2"/>
</dbReference>
<evidence type="ECO:0000313" key="6">
    <source>
        <dbReference type="EMBL" id="KAH9295610.1"/>
    </source>
</evidence>
<dbReference type="Proteomes" id="UP000824469">
    <property type="component" value="Unassembled WGS sequence"/>
</dbReference>
<dbReference type="SUPFAM" id="SSF74650">
    <property type="entry name" value="Galactose mutarotase-like"/>
    <property type="match status" value="2"/>
</dbReference>
<protein>
    <recommendedName>
        <fullName evidence="5">Beta galactosidase small chain/ domain-containing protein</fullName>
    </recommendedName>
</protein>
<dbReference type="Pfam" id="PF07992">
    <property type="entry name" value="Pyr_redox_2"/>
    <property type="match status" value="1"/>
</dbReference>
<accession>A0AA38C963</accession>
<dbReference type="GO" id="GO:0009341">
    <property type="term" value="C:beta-galactosidase complex"/>
    <property type="evidence" value="ECO:0007669"/>
    <property type="project" value="InterPro"/>
</dbReference>
<evidence type="ECO:0000256" key="4">
    <source>
        <dbReference type="ARBA" id="ARBA00023002"/>
    </source>
</evidence>
<evidence type="ECO:0000259" key="5">
    <source>
        <dbReference type="SMART" id="SM01038"/>
    </source>
</evidence>
<dbReference type="AlphaFoldDB" id="A0AA38C963"/>
<keyword evidence="7" id="KW-1185">Reference proteome</keyword>
<dbReference type="InterPro" id="IPR036188">
    <property type="entry name" value="FAD/NAD-bd_sf"/>
</dbReference>
<dbReference type="InterPro" id="IPR004199">
    <property type="entry name" value="B-gal_small/dom_5"/>
</dbReference>
<dbReference type="Gene3D" id="3.50.50.100">
    <property type="match status" value="1"/>
</dbReference>
<comment type="cofactor">
    <cofactor evidence="1">
        <name>FAD</name>
        <dbReference type="ChEBI" id="CHEBI:57692"/>
    </cofactor>
</comment>
<dbReference type="SUPFAM" id="SSF49303">
    <property type="entry name" value="beta-Galactosidase/glucuronidase domain"/>
    <property type="match status" value="1"/>
</dbReference>
<evidence type="ECO:0000256" key="3">
    <source>
        <dbReference type="ARBA" id="ARBA00022827"/>
    </source>
</evidence>
<dbReference type="SUPFAM" id="SSF51445">
    <property type="entry name" value="(Trans)glycosidases"/>
    <property type="match status" value="1"/>
</dbReference>
<dbReference type="InterPro" id="IPR014718">
    <property type="entry name" value="GH-type_carb-bd"/>
</dbReference>
<dbReference type="Pfam" id="PF02836">
    <property type="entry name" value="Glyco_hydro_2_C"/>
    <property type="match status" value="1"/>
</dbReference>
<dbReference type="PANTHER" id="PTHR42913">
    <property type="entry name" value="APOPTOSIS-INDUCING FACTOR 1"/>
    <property type="match status" value="1"/>
</dbReference>
<dbReference type="GO" id="GO:0030246">
    <property type="term" value="F:carbohydrate binding"/>
    <property type="evidence" value="ECO:0007669"/>
    <property type="project" value="InterPro"/>
</dbReference>
<proteinExistence type="predicted"/>
<dbReference type="InterPro" id="IPR017853">
    <property type="entry name" value="GH"/>
</dbReference>
<dbReference type="SUPFAM" id="SSF51905">
    <property type="entry name" value="FAD/NAD(P)-binding domain"/>
    <property type="match status" value="1"/>
</dbReference>
<evidence type="ECO:0000256" key="2">
    <source>
        <dbReference type="ARBA" id="ARBA00022630"/>
    </source>
</evidence>
<dbReference type="GO" id="GO:0004565">
    <property type="term" value="F:beta-galactosidase activity"/>
    <property type="evidence" value="ECO:0007669"/>
    <property type="project" value="InterPro"/>
</dbReference>